<feature type="transmembrane region" description="Helical" evidence="7">
    <location>
        <begin position="12"/>
        <end position="32"/>
    </location>
</feature>
<organism evidence="9 10">
    <name type="scientific">Halobium salinum</name>
    <dbReference type="NCBI Taxonomy" id="1364940"/>
    <lineage>
        <taxon>Archaea</taxon>
        <taxon>Methanobacteriati</taxon>
        <taxon>Methanobacteriota</taxon>
        <taxon>Stenosarchaea group</taxon>
        <taxon>Halobacteria</taxon>
        <taxon>Halobacteriales</taxon>
        <taxon>Haloferacaceae</taxon>
        <taxon>Halobium</taxon>
    </lineage>
</organism>
<dbReference type="RefSeq" id="WP_267621173.1">
    <property type="nucleotide sequence ID" value="NZ_JAODIW010000006.1"/>
</dbReference>
<feature type="transmembrane region" description="Helical" evidence="7">
    <location>
        <begin position="106"/>
        <end position="127"/>
    </location>
</feature>
<dbReference type="PANTHER" id="PTHR43163">
    <property type="entry name" value="DIPEPTIDE TRANSPORT SYSTEM PERMEASE PROTEIN DPPB-RELATED"/>
    <property type="match status" value="1"/>
</dbReference>
<dbReference type="InterPro" id="IPR000515">
    <property type="entry name" value="MetI-like"/>
</dbReference>
<comment type="subcellular location">
    <subcellularLocation>
        <location evidence="1 7">Cell membrane</location>
        <topology evidence="1 7">Multi-pass membrane protein</topology>
    </subcellularLocation>
</comment>
<evidence type="ECO:0000256" key="3">
    <source>
        <dbReference type="ARBA" id="ARBA00022475"/>
    </source>
</evidence>
<dbReference type="InterPro" id="IPR045621">
    <property type="entry name" value="BPD_transp_1_N"/>
</dbReference>
<keyword evidence="5 7" id="KW-1133">Transmembrane helix</keyword>
<dbReference type="PANTHER" id="PTHR43163:SF6">
    <property type="entry name" value="DIPEPTIDE TRANSPORT SYSTEM PERMEASE PROTEIN DPPB-RELATED"/>
    <property type="match status" value="1"/>
</dbReference>
<dbReference type="AlphaFoldDB" id="A0ABD5PH38"/>
<keyword evidence="2 7" id="KW-0813">Transport</keyword>
<dbReference type="InterPro" id="IPR035906">
    <property type="entry name" value="MetI-like_sf"/>
</dbReference>
<keyword evidence="10" id="KW-1185">Reference proteome</keyword>
<evidence type="ECO:0000313" key="9">
    <source>
        <dbReference type="EMBL" id="MFC4359839.1"/>
    </source>
</evidence>
<evidence type="ECO:0000259" key="8">
    <source>
        <dbReference type="PROSITE" id="PS50928"/>
    </source>
</evidence>
<feature type="transmembrane region" description="Helical" evidence="7">
    <location>
        <begin position="313"/>
        <end position="331"/>
    </location>
</feature>
<feature type="transmembrane region" description="Helical" evidence="7">
    <location>
        <begin position="279"/>
        <end position="307"/>
    </location>
</feature>
<comment type="similarity">
    <text evidence="7">Belongs to the binding-protein-dependent transport system permease family.</text>
</comment>
<evidence type="ECO:0000256" key="5">
    <source>
        <dbReference type="ARBA" id="ARBA00022989"/>
    </source>
</evidence>
<dbReference type="Gene3D" id="1.10.3720.10">
    <property type="entry name" value="MetI-like"/>
    <property type="match status" value="1"/>
</dbReference>
<dbReference type="SUPFAM" id="SSF161098">
    <property type="entry name" value="MetI-like"/>
    <property type="match status" value="1"/>
</dbReference>
<evidence type="ECO:0000256" key="7">
    <source>
        <dbReference type="RuleBase" id="RU363032"/>
    </source>
</evidence>
<reference evidence="9 10" key="1">
    <citation type="journal article" date="2019" name="Int. J. Syst. Evol. Microbiol.">
        <title>The Global Catalogue of Microorganisms (GCM) 10K type strain sequencing project: providing services to taxonomists for standard genome sequencing and annotation.</title>
        <authorList>
            <consortium name="The Broad Institute Genomics Platform"/>
            <consortium name="The Broad Institute Genome Sequencing Center for Infectious Disease"/>
            <person name="Wu L."/>
            <person name="Ma J."/>
        </authorList>
    </citation>
    <scope>NUCLEOTIDE SEQUENCE [LARGE SCALE GENOMIC DNA]</scope>
    <source>
        <strain evidence="9 10">CGMCC 1.12553</strain>
    </source>
</reference>
<comment type="caution">
    <text evidence="9">The sequence shown here is derived from an EMBL/GenBank/DDBJ whole genome shotgun (WGS) entry which is preliminary data.</text>
</comment>
<feature type="transmembrane region" description="Helical" evidence="7">
    <location>
        <begin position="81"/>
        <end position="99"/>
    </location>
</feature>
<accession>A0ABD5PH38</accession>
<evidence type="ECO:0000313" key="10">
    <source>
        <dbReference type="Proteomes" id="UP001595921"/>
    </source>
</evidence>
<keyword evidence="6 7" id="KW-0472">Membrane</keyword>
<dbReference type="Pfam" id="PF19300">
    <property type="entry name" value="BPD_transp_1_N"/>
    <property type="match status" value="1"/>
</dbReference>
<sequence length="348" mass="38522">MSRWQYFLRRLLLSIPVVIFGTTITFMIIRLGPLDPAAAILGPGQASGPRAEELRRQLGLTQPLWEQYFDFMLDMVTFNLGNSWVISSGTPAYELILIYAPRTIWLGFWSVLIALFVGIPLGFYAGLNPNTFSDYTASFGGIVWRAMPNFWLAIILVSVLSQSEQLIGWDWKTWLITTPVVTPPRLGFMTEPLALITNPSESWPQLLGAIKQIAPAAIVLGSSSMGNEMRIGRTAVLETINSNYVETAKAKGVSNRTLVWKHVFRNALIPLVPIITGEAFLLIGGSVLVETVFAINGIGYLFFQAAIQGDLPLVGSLMFIFILILVGTNILQDFLYTVIDPRVGYDES</sequence>
<dbReference type="Proteomes" id="UP001595921">
    <property type="component" value="Unassembled WGS sequence"/>
</dbReference>
<dbReference type="PROSITE" id="PS50928">
    <property type="entry name" value="ABC_TM1"/>
    <property type="match status" value="1"/>
</dbReference>
<evidence type="ECO:0000256" key="6">
    <source>
        <dbReference type="ARBA" id="ARBA00023136"/>
    </source>
</evidence>
<name>A0ABD5PH38_9EURY</name>
<dbReference type="EMBL" id="JBHSDS010000008">
    <property type="protein sequence ID" value="MFC4359839.1"/>
    <property type="molecule type" value="Genomic_DNA"/>
</dbReference>
<keyword evidence="4 7" id="KW-0812">Transmembrane</keyword>
<keyword evidence="3" id="KW-1003">Cell membrane</keyword>
<evidence type="ECO:0000256" key="4">
    <source>
        <dbReference type="ARBA" id="ARBA00022692"/>
    </source>
</evidence>
<dbReference type="Pfam" id="PF00528">
    <property type="entry name" value="BPD_transp_1"/>
    <property type="match status" value="1"/>
</dbReference>
<gene>
    <name evidence="9" type="ORF">ACFO0N_17985</name>
</gene>
<evidence type="ECO:0000256" key="2">
    <source>
        <dbReference type="ARBA" id="ARBA00022448"/>
    </source>
</evidence>
<dbReference type="CDD" id="cd06261">
    <property type="entry name" value="TM_PBP2"/>
    <property type="match status" value="1"/>
</dbReference>
<proteinExistence type="inferred from homology"/>
<feature type="transmembrane region" description="Helical" evidence="7">
    <location>
        <begin position="139"/>
        <end position="160"/>
    </location>
</feature>
<protein>
    <submittedName>
        <fullName evidence="9">ABC transporter permease</fullName>
    </submittedName>
</protein>
<evidence type="ECO:0000256" key="1">
    <source>
        <dbReference type="ARBA" id="ARBA00004651"/>
    </source>
</evidence>
<feature type="domain" description="ABC transmembrane type-1" evidence="8">
    <location>
        <begin position="100"/>
        <end position="332"/>
    </location>
</feature>
<dbReference type="GO" id="GO:0005886">
    <property type="term" value="C:plasma membrane"/>
    <property type="evidence" value="ECO:0007669"/>
    <property type="project" value="UniProtKB-SubCell"/>
</dbReference>